<protein>
    <recommendedName>
        <fullName evidence="6">Enoyl-CoA hydratase</fullName>
    </recommendedName>
</protein>
<accession>A0A9P8HTS1</accession>
<gene>
    <name evidence="4" type="ORF">FGG08_005850</name>
</gene>
<dbReference type="GO" id="GO:0005739">
    <property type="term" value="C:mitochondrion"/>
    <property type="evidence" value="ECO:0007669"/>
    <property type="project" value="TreeGrafter"/>
</dbReference>
<evidence type="ECO:0000313" key="5">
    <source>
        <dbReference type="Proteomes" id="UP000698800"/>
    </source>
</evidence>
<keyword evidence="5" id="KW-1185">Reference proteome</keyword>
<dbReference type="Proteomes" id="UP000698800">
    <property type="component" value="Unassembled WGS sequence"/>
</dbReference>
<dbReference type="Pfam" id="PF00378">
    <property type="entry name" value="ECH_1"/>
    <property type="match status" value="1"/>
</dbReference>
<dbReference type="Gene3D" id="3.90.226.10">
    <property type="entry name" value="2-enoyl-CoA Hydratase, Chain A, domain 1"/>
    <property type="match status" value="1"/>
</dbReference>
<reference evidence="4" key="1">
    <citation type="submission" date="2021-03" db="EMBL/GenBank/DDBJ databases">
        <title>Comparative genomics and phylogenomic investigation of the class Geoglossomycetes provide insights into ecological specialization and systematics.</title>
        <authorList>
            <person name="Melie T."/>
            <person name="Pirro S."/>
            <person name="Miller A.N."/>
            <person name="Quandt A."/>
        </authorList>
    </citation>
    <scope>NUCLEOTIDE SEQUENCE</scope>
    <source>
        <strain evidence="4">GBOQ0MN5Z8</strain>
    </source>
</reference>
<dbReference type="SUPFAM" id="SSF52096">
    <property type="entry name" value="ClpP/crotonase"/>
    <property type="match status" value="1"/>
</dbReference>
<dbReference type="PANTHER" id="PTHR11941">
    <property type="entry name" value="ENOYL-COA HYDRATASE-RELATED"/>
    <property type="match status" value="1"/>
</dbReference>
<comment type="similarity">
    <text evidence="1">Belongs to the enoyl-CoA hydratase/isomerase family.</text>
</comment>
<sequence>MSPLRPKTLIPLIGQRARHSTTVSPASLIKSTNIPAPHAGSIKILSLDRPSARNAISLQLLAELSKETKALQGEGEHGPTRAMILASEVDSCFCAGADLKERATFTKEQTQNFLTSLRQTLQDLEDLPIPTIAAIAGPAFGGGLELALPLDFRVLASTTTLALPETRLGIIPGAGGTYRLQRLIGTPRARDLILTGRRVGGPEAYFLGLADRLVEVTKEVEGKAREMVLEEAVRLAREIAEGAPLAGRAAKRAIREASWEAESRAYEEVVGTEDRDEALVAFREKRKPIFKGR</sequence>
<dbReference type="CDD" id="cd06558">
    <property type="entry name" value="crotonase-like"/>
    <property type="match status" value="1"/>
</dbReference>
<dbReference type="GO" id="GO:0016829">
    <property type="term" value="F:lyase activity"/>
    <property type="evidence" value="ECO:0007669"/>
    <property type="project" value="UniProtKB-KW"/>
</dbReference>
<organism evidence="4 5">
    <name type="scientific">Glutinoglossum americanum</name>
    <dbReference type="NCBI Taxonomy" id="1670608"/>
    <lineage>
        <taxon>Eukaryota</taxon>
        <taxon>Fungi</taxon>
        <taxon>Dikarya</taxon>
        <taxon>Ascomycota</taxon>
        <taxon>Pezizomycotina</taxon>
        <taxon>Geoglossomycetes</taxon>
        <taxon>Geoglossales</taxon>
        <taxon>Geoglossaceae</taxon>
        <taxon>Glutinoglossum</taxon>
    </lineage>
</organism>
<dbReference type="GO" id="GO:0006635">
    <property type="term" value="P:fatty acid beta-oxidation"/>
    <property type="evidence" value="ECO:0007669"/>
    <property type="project" value="TreeGrafter"/>
</dbReference>
<dbReference type="InterPro" id="IPR001753">
    <property type="entry name" value="Enoyl-CoA_hydra/iso"/>
</dbReference>
<name>A0A9P8HTS1_9PEZI</name>
<dbReference type="EMBL" id="JAGHQL010000150">
    <property type="protein sequence ID" value="KAH0537334.1"/>
    <property type="molecule type" value="Genomic_DNA"/>
</dbReference>
<evidence type="ECO:0000256" key="1">
    <source>
        <dbReference type="ARBA" id="ARBA00005254"/>
    </source>
</evidence>
<evidence type="ECO:0000256" key="2">
    <source>
        <dbReference type="ARBA" id="ARBA00023026"/>
    </source>
</evidence>
<proteinExistence type="inferred from homology"/>
<comment type="caution">
    <text evidence="4">The sequence shown here is derived from an EMBL/GenBank/DDBJ whole genome shotgun (WGS) entry which is preliminary data.</text>
</comment>
<dbReference type="PANTHER" id="PTHR11941:SF171">
    <property type="entry name" value="SD19268P"/>
    <property type="match status" value="1"/>
</dbReference>
<dbReference type="FunFam" id="3.90.226.10:FF:000058">
    <property type="entry name" value="Enoyl-CoA hydratase/isomerase family protein"/>
    <property type="match status" value="1"/>
</dbReference>
<keyword evidence="2" id="KW-0843">Virulence</keyword>
<evidence type="ECO:0000256" key="3">
    <source>
        <dbReference type="ARBA" id="ARBA00023239"/>
    </source>
</evidence>
<dbReference type="OrthoDB" id="410701at2759"/>
<evidence type="ECO:0008006" key="6">
    <source>
        <dbReference type="Google" id="ProtNLM"/>
    </source>
</evidence>
<dbReference type="AlphaFoldDB" id="A0A9P8HTS1"/>
<dbReference type="InterPro" id="IPR029045">
    <property type="entry name" value="ClpP/crotonase-like_dom_sf"/>
</dbReference>
<evidence type="ECO:0000313" key="4">
    <source>
        <dbReference type="EMBL" id="KAH0537334.1"/>
    </source>
</evidence>
<keyword evidence="3" id="KW-0456">Lyase</keyword>